<feature type="domain" description="Thioredoxin" evidence="16">
    <location>
        <begin position="1"/>
        <end position="150"/>
    </location>
</feature>
<gene>
    <name evidence="17" type="ORF">SAMN05660835_00976</name>
</gene>
<keyword evidence="5" id="KW-0049">Antioxidant</keyword>
<dbReference type="OrthoDB" id="9812811at2"/>
<dbReference type="InterPro" id="IPR050924">
    <property type="entry name" value="Peroxiredoxin_BCP/PrxQ"/>
</dbReference>
<dbReference type="PROSITE" id="PS51352">
    <property type="entry name" value="THIOREDOXIN_2"/>
    <property type="match status" value="1"/>
</dbReference>
<evidence type="ECO:0000256" key="5">
    <source>
        <dbReference type="ARBA" id="ARBA00022862"/>
    </source>
</evidence>
<accession>A0A1G6MF20</accession>
<evidence type="ECO:0000313" key="17">
    <source>
        <dbReference type="EMBL" id="SDC54080.1"/>
    </source>
</evidence>
<proteinExistence type="inferred from homology"/>
<organism evidence="17 18">
    <name type="scientific">Desulfurella multipotens</name>
    <dbReference type="NCBI Taxonomy" id="79269"/>
    <lineage>
        <taxon>Bacteria</taxon>
        <taxon>Pseudomonadati</taxon>
        <taxon>Campylobacterota</taxon>
        <taxon>Desulfurellia</taxon>
        <taxon>Desulfurellales</taxon>
        <taxon>Desulfurellaceae</taxon>
        <taxon>Desulfurella</taxon>
    </lineage>
</organism>
<evidence type="ECO:0000256" key="10">
    <source>
        <dbReference type="ARBA" id="ARBA00038489"/>
    </source>
</evidence>
<dbReference type="EC" id="1.11.1.24" evidence="3"/>
<evidence type="ECO:0000256" key="4">
    <source>
        <dbReference type="ARBA" id="ARBA00022559"/>
    </source>
</evidence>
<keyword evidence="4" id="KW-0575">Peroxidase</keyword>
<keyword evidence="18" id="KW-1185">Reference proteome</keyword>
<dbReference type="GO" id="GO:0034599">
    <property type="term" value="P:cellular response to oxidative stress"/>
    <property type="evidence" value="ECO:0007669"/>
    <property type="project" value="TreeGrafter"/>
</dbReference>
<dbReference type="GO" id="GO:0045454">
    <property type="term" value="P:cell redox homeostasis"/>
    <property type="evidence" value="ECO:0007669"/>
    <property type="project" value="TreeGrafter"/>
</dbReference>
<dbReference type="PIRSF" id="PIRSF000239">
    <property type="entry name" value="AHPC"/>
    <property type="match status" value="1"/>
</dbReference>
<comment type="catalytic activity">
    <reaction evidence="12">
        <text>a hydroperoxide + [thioredoxin]-dithiol = an alcohol + [thioredoxin]-disulfide + H2O</text>
        <dbReference type="Rhea" id="RHEA:62620"/>
        <dbReference type="Rhea" id="RHEA-COMP:10698"/>
        <dbReference type="Rhea" id="RHEA-COMP:10700"/>
        <dbReference type="ChEBI" id="CHEBI:15377"/>
        <dbReference type="ChEBI" id="CHEBI:29950"/>
        <dbReference type="ChEBI" id="CHEBI:30879"/>
        <dbReference type="ChEBI" id="CHEBI:35924"/>
        <dbReference type="ChEBI" id="CHEBI:50058"/>
        <dbReference type="EC" id="1.11.1.24"/>
    </reaction>
</comment>
<keyword evidence="7" id="KW-1015">Disulfide bond</keyword>
<evidence type="ECO:0000256" key="11">
    <source>
        <dbReference type="ARBA" id="ARBA00042639"/>
    </source>
</evidence>
<dbReference type="GO" id="GO:0005737">
    <property type="term" value="C:cytoplasm"/>
    <property type="evidence" value="ECO:0007669"/>
    <property type="project" value="TreeGrafter"/>
</dbReference>
<evidence type="ECO:0000259" key="16">
    <source>
        <dbReference type="PROSITE" id="PS51352"/>
    </source>
</evidence>
<evidence type="ECO:0000256" key="14">
    <source>
        <dbReference type="ARBA" id="ARBA00078138"/>
    </source>
</evidence>
<evidence type="ECO:0000256" key="3">
    <source>
        <dbReference type="ARBA" id="ARBA00013017"/>
    </source>
</evidence>
<evidence type="ECO:0000256" key="6">
    <source>
        <dbReference type="ARBA" id="ARBA00023002"/>
    </source>
</evidence>
<evidence type="ECO:0000256" key="2">
    <source>
        <dbReference type="ARBA" id="ARBA00011245"/>
    </source>
</evidence>
<reference evidence="18" key="1">
    <citation type="submission" date="2016-10" db="EMBL/GenBank/DDBJ databases">
        <authorList>
            <person name="Varghese N."/>
            <person name="Submissions S."/>
        </authorList>
    </citation>
    <scope>NUCLEOTIDE SEQUENCE [LARGE SCALE GENOMIC DNA]</scope>
    <source>
        <strain evidence="18">DSM 8415</strain>
    </source>
</reference>
<dbReference type="FunFam" id="3.40.30.10:FF:000007">
    <property type="entry name" value="Thioredoxin-dependent thiol peroxidase"/>
    <property type="match status" value="1"/>
</dbReference>
<dbReference type="GO" id="GO:0008379">
    <property type="term" value="F:thioredoxin peroxidase activity"/>
    <property type="evidence" value="ECO:0007669"/>
    <property type="project" value="TreeGrafter"/>
</dbReference>
<dbReference type="CDD" id="cd03017">
    <property type="entry name" value="PRX_BCP"/>
    <property type="match status" value="1"/>
</dbReference>
<keyword evidence="8" id="KW-0676">Redox-active center</keyword>
<dbReference type="PANTHER" id="PTHR42801:SF4">
    <property type="entry name" value="AHPC_TSA FAMILY PROTEIN"/>
    <property type="match status" value="1"/>
</dbReference>
<dbReference type="InterPro" id="IPR000866">
    <property type="entry name" value="AhpC/TSA"/>
</dbReference>
<dbReference type="InterPro" id="IPR013766">
    <property type="entry name" value="Thioredoxin_domain"/>
</dbReference>
<dbReference type="EMBL" id="FMYU01000006">
    <property type="protein sequence ID" value="SDC54080.1"/>
    <property type="molecule type" value="Genomic_DNA"/>
</dbReference>
<dbReference type="InterPro" id="IPR024706">
    <property type="entry name" value="Peroxiredoxin_AhpC-typ"/>
</dbReference>
<evidence type="ECO:0000256" key="8">
    <source>
        <dbReference type="ARBA" id="ARBA00023284"/>
    </source>
</evidence>
<comment type="function">
    <text evidence="1">Thiol-specific peroxidase that catalyzes the reduction of hydrogen peroxide and organic hydroperoxides to water and alcohols, respectively. Plays a role in cell protection against oxidative stress by detoxifying peroxides and as sensor of hydrogen peroxide-mediated signaling events.</text>
</comment>
<sequence>MDINNKIENISALSTAGVINLDDYKGKKNIVLYFYPKDNTTGCTKEAMDFNAHLSEFEALDTVVIGVSIDTIDSHKKFASKYDLKFPLITDSDKILVELFNVIKPESKRGSARRTTFLIDKNLNIVYVWRNVKVSNHAQAVIDKIKELKL</sequence>
<feature type="active site" description="Cysteine sulfenic acid (-SOH) intermediate; for peroxidase activity" evidence="15">
    <location>
        <position position="43"/>
    </location>
</feature>
<dbReference type="AlphaFoldDB" id="A0A1G6MF20"/>
<dbReference type="SUPFAM" id="SSF52833">
    <property type="entry name" value="Thioredoxin-like"/>
    <property type="match status" value="1"/>
</dbReference>
<comment type="subunit">
    <text evidence="2">Monomer.</text>
</comment>
<evidence type="ECO:0000313" key="18">
    <source>
        <dbReference type="Proteomes" id="UP000199411"/>
    </source>
</evidence>
<dbReference type="Pfam" id="PF00578">
    <property type="entry name" value="AhpC-TSA"/>
    <property type="match status" value="1"/>
</dbReference>
<comment type="similarity">
    <text evidence="10">Belongs to the peroxiredoxin family. BCP/PrxQ subfamily.</text>
</comment>
<evidence type="ECO:0000256" key="13">
    <source>
        <dbReference type="ARBA" id="ARBA00072587"/>
    </source>
</evidence>
<dbReference type="RefSeq" id="WP_092128585.1">
    <property type="nucleotide sequence ID" value="NZ_FMYU01000006.1"/>
</dbReference>
<evidence type="ECO:0000256" key="1">
    <source>
        <dbReference type="ARBA" id="ARBA00003330"/>
    </source>
</evidence>
<evidence type="ECO:0000256" key="7">
    <source>
        <dbReference type="ARBA" id="ARBA00023157"/>
    </source>
</evidence>
<dbReference type="Proteomes" id="UP000199411">
    <property type="component" value="Unassembled WGS sequence"/>
</dbReference>
<evidence type="ECO:0000256" key="9">
    <source>
        <dbReference type="ARBA" id="ARBA00032824"/>
    </source>
</evidence>
<name>A0A1G6MF20_9BACT</name>
<evidence type="ECO:0000256" key="15">
    <source>
        <dbReference type="PIRSR" id="PIRSR000239-1"/>
    </source>
</evidence>
<dbReference type="Gene3D" id="3.40.30.10">
    <property type="entry name" value="Glutaredoxin"/>
    <property type="match status" value="1"/>
</dbReference>
<dbReference type="PANTHER" id="PTHR42801">
    <property type="entry name" value="THIOREDOXIN-DEPENDENT PEROXIDE REDUCTASE"/>
    <property type="match status" value="1"/>
</dbReference>
<keyword evidence="6" id="KW-0560">Oxidoreductase</keyword>
<evidence type="ECO:0000256" key="12">
    <source>
        <dbReference type="ARBA" id="ARBA00049091"/>
    </source>
</evidence>
<dbReference type="InterPro" id="IPR036249">
    <property type="entry name" value="Thioredoxin-like_sf"/>
</dbReference>
<protein>
    <recommendedName>
        <fullName evidence="13">Putative peroxiredoxin bcp</fullName>
        <ecNumber evidence="3">1.11.1.24</ecNumber>
    </recommendedName>
    <alternativeName>
        <fullName evidence="14">Bacterioferritin comigratory protein homolog</fullName>
    </alternativeName>
    <alternativeName>
        <fullName evidence="9">Thioredoxin peroxidase</fullName>
    </alternativeName>
    <alternativeName>
        <fullName evidence="11">Thioredoxin-dependent peroxiredoxin Bcp</fullName>
    </alternativeName>
</protein>